<dbReference type="AlphaFoldDB" id="U4UTY0"/>
<feature type="region of interest" description="Disordered" evidence="1">
    <location>
        <begin position="661"/>
        <end position="689"/>
    </location>
</feature>
<dbReference type="STRING" id="77166.U4UTY0"/>
<dbReference type="InterPro" id="IPR058900">
    <property type="entry name" value="TTC28_C"/>
</dbReference>
<feature type="domain" description="CHAT" evidence="2">
    <location>
        <begin position="12"/>
        <end position="260"/>
    </location>
</feature>
<accession>U4UTY0</accession>
<organism evidence="4 5">
    <name type="scientific">Dendroctonus ponderosae</name>
    <name type="common">Mountain pine beetle</name>
    <dbReference type="NCBI Taxonomy" id="77166"/>
    <lineage>
        <taxon>Eukaryota</taxon>
        <taxon>Metazoa</taxon>
        <taxon>Ecdysozoa</taxon>
        <taxon>Arthropoda</taxon>
        <taxon>Hexapoda</taxon>
        <taxon>Insecta</taxon>
        <taxon>Pterygota</taxon>
        <taxon>Neoptera</taxon>
        <taxon>Endopterygota</taxon>
        <taxon>Coleoptera</taxon>
        <taxon>Polyphaga</taxon>
        <taxon>Cucujiformia</taxon>
        <taxon>Curculionidae</taxon>
        <taxon>Scolytinae</taxon>
        <taxon>Dendroctonus</taxon>
    </lineage>
</organism>
<dbReference type="Pfam" id="PF26117">
    <property type="entry name" value="TTC28_C"/>
    <property type="match status" value="1"/>
</dbReference>
<evidence type="ECO:0000313" key="4">
    <source>
        <dbReference type="EMBL" id="ERL93656.1"/>
    </source>
</evidence>
<evidence type="ECO:0000259" key="2">
    <source>
        <dbReference type="Pfam" id="PF12770"/>
    </source>
</evidence>
<dbReference type="PANTHER" id="PTHR10098">
    <property type="entry name" value="RAPSYN-RELATED"/>
    <property type="match status" value="1"/>
</dbReference>
<feature type="region of interest" description="Disordered" evidence="1">
    <location>
        <begin position="1"/>
        <end position="21"/>
    </location>
</feature>
<feature type="region of interest" description="Disordered" evidence="1">
    <location>
        <begin position="598"/>
        <end position="617"/>
    </location>
</feature>
<proteinExistence type="predicted"/>
<gene>
    <name evidence="4" type="ORF">D910_10944</name>
</gene>
<dbReference type="OrthoDB" id="626167at2759"/>
<feature type="domain" description="TTC28 C-terminal" evidence="3">
    <location>
        <begin position="392"/>
        <end position="491"/>
    </location>
</feature>
<sequence>MSTAVVDETSARKAHRSRLQSPENIPKCETDWLFLVVGNPKLPLSVTENWGWKDIPQAEQEASMVAELLQTQATVGSNATKEQILSQMQEAECIHFSTHVSWKLSSLVLSPTEVLDQSQSKRLGYMSDGLEEDEHTEVSITAELPPLSEFLLSAADILSLKLVAKLVVVSSSHTRDQQGWATSDGLIALVRALLAAGAQAVLVSLWPVPDTATKILLRAFYSALLQGTRAAKALSEAMQTVQHTKHFAHPANWAGFVLIGLNVRLSNKVALMGQALCELLQIPEKCRDALRVTLHLVEKSLQRIHRGQKNAMYTTQKSIENKASELDRGGLAGADVALQVGSVSGWKELLMSVGFRFEPASNGIPSSVFFPQSDPEERLTQCSASLQALLGLSNTSIQALSKLTTNPDVADDIIAVIQSSLSQFSSKLTDSESVEVALNVRLWRIPGCHELLASLGFDLCDVGQDKVTLRTGKQANKRNIQFTLQALLALFGLFTGQFFHSLDTQEAPKSLTIDSSSSLESLASVDNDYPHSDNEICTTPQPTPKAVAKRPPPLFSRTVLPNKRLGGAFTSYVRRRGEPDGRTANPGDVKSLADVKPRKTGTLARPGGGESDAAFTPSPPVAMQAESTSMAMSLAHQTRIRYERATKPAEGLNDAISRNLYSQNEPKADPLRPDSSSSASSATDWESGHATVLRRQTQNQMPPLPPPRSTKPLVDLPLYNNLPPGIFENSSDSELEKMEAKMFNAPPSRGKIAMKKPRGSLFTIDRLSVRTGNPSAVTRKPITLPSEETLPSNERLLYFSPNDTDASATLSSLVSMAGGVGGNPVGADPEETELGAAKEAKAGSAAALHDTILATQLRHINRELTPTISEVYHERNIGLGLAPPLSKLLLNQSSSSAPKTDNTVLEKITLGRTQTTTWQPRWLTWGVLDDEDISNELNSSQCQRCNTESCACQKPKSNKPWLTENAMALQQIQSSDLTTADILEREVKNKLVLRSEQRQKDEMELKRLSPFSEMSRRDEGDGRSIADSTSSSYKTTQFLTLTNKAFARGVHDYTAAAENVDFPSTLCAWQLPDVLPEELQEDHPVTSKCKVSVDCDQKLNGE</sequence>
<dbReference type="PANTHER" id="PTHR10098:SF108">
    <property type="entry name" value="TETRATRICOPEPTIDE REPEAT PROTEIN 28"/>
    <property type="match status" value="1"/>
</dbReference>
<evidence type="ECO:0000313" key="5">
    <source>
        <dbReference type="Proteomes" id="UP000030742"/>
    </source>
</evidence>
<feature type="region of interest" description="Disordered" evidence="1">
    <location>
        <begin position="536"/>
        <end position="555"/>
    </location>
</feature>
<evidence type="ECO:0000256" key="1">
    <source>
        <dbReference type="SAM" id="MobiDB-lite"/>
    </source>
</evidence>
<dbReference type="EMBL" id="KB632366">
    <property type="protein sequence ID" value="ERL93656.1"/>
    <property type="molecule type" value="Genomic_DNA"/>
</dbReference>
<evidence type="ECO:0000259" key="3">
    <source>
        <dbReference type="Pfam" id="PF26117"/>
    </source>
</evidence>
<dbReference type="Proteomes" id="UP000030742">
    <property type="component" value="Unassembled WGS sequence"/>
</dbReference>
<name>U4UTY0_DENPD</name>
<dbReference type="Pfam" id="PF12770">
    <property type="entry name" value="CHAT"/>
    <property type="match status" value="1"/>
</dbReference>
<protein>
    <submittedName>
        <fullName evidence="4">Uncharacterized protein</fullName>
    </submittedName>
</protein>
<dbReference type="InterPro" id="IPR024983">
    <property type="entry name" value="CHAT_dom"/>
</dbReference>
<reference evidence="4 5" key="1">
    <citation type="journal article" date="2013" name="Genome Biol.">
        <title>Draft genome of the mountain pine beetle, Dendroctonus ponderosae Hopkins, a major forest pest.</title>
        <authorList>
            <person name="Keeling C.I."/>
            <person name="Yuen M.M."/>
            <person name="Liao N.Y."/>
            <person name="Docking T.R."/>
            <person name="Chan S.K."/>
            <person name="Taylor G.A."/>
            <person name="Palmquist D.L."/>
            <person name="Jackman S.D."/>
            <person name="Nguyen A."/>
            <person name="Li M."/>
            <person name="Henderson H."/>
            <person name="Janes J.K."/>
            <person name="Zhao Y."/>
            <person name="Pandoh P."/>
            <person name="Moore R."/>
            <person name="Sperling F.A."/>
            <person name="Huber D.P."/>
            <person name="Birol I."/>
            <person name="Jones S.J."/>
            <person name="Bohlmann J."/>
        </authorList>
    </citation>
    <scope>NUCLEOTIDE SEQUENCE</scope>
</reference>